<comment type="caution">
    <text evidence="1">The sequence shown here is derived from an EMBL/GenBank/DDBJ whole genome shotgun (WGS) entry which is preliminary data.</text>
</comment>
<organism evidence="1 2">
    <name type="scientific">Podospora didyma</name>
    <dbReference type="NCBI Taxonomy" id="330526"/>
    <lineage>
        <taxon>Eukaryota</taxon>
        <taxon>Fungi</taxon>
        <taxon>Dikarya</taxon>
        <taxon>Ascomycota</taxon>
        <taxon>Pezizomycotina</taxon>
        <taxon>Sordariomycetes</taxon>
        <taxon>Sordariomycetidae</taxon>
        <taxon>Sordariales</taxon>
        <taxon>Podosporaceae</taxon>
        <taxon>Podospora</taxon>
    </lineage>
</organism>
<dbReference type="Proteomes" id="UP001285441">
    <property type="component" value="Unassembled WGS sequence"/>
</dbReference>
<reference evidence="1" key="2">
    <citation type="submission" date="2023-06" db="EMBL/GenBank/DDBJ databases">
        <authorList>
            <consortium name="Lawrence Berkeley National Laboratory"/>
            <person name="Haridas S."/>
            <person name="Hensen N."/>
            <person name="Bonometti L."/>
            <person name="Westerberg I."/>
            <person name="Brannstrom I.O."/>
            <person name="Guillou S."/>
            <person name="Cros-Aarteil S."/>
            <person name="Calhoun S."/>
            <person name="Kuo A."/>
            <person name="Mondo S."/>
            <person name="Pangilinan J."/>
            <person name="Riley R."/>
            <person name="LaButti K."/>
            <person name="Andreopoulos B."/>
            <person name="Lipzen A."/>
            <person name="Chen C."/>
            <person name="Yanf M."/>
            <person name="Daum C."/>
            <person name="Ng V."/>
            <person name="Clum A."/>
            <person name="Steindorff A."/>
            <person name="Ohm R."/>
            <person name="Martin F."/>
            <person name="Silar P."/>
            <person name="Natvig D."/>
            <person name="Lalanne C."/>
            <person name="Gautier V."/>
            <person name="Ament-velasquez S.L."/>
            <person name="Kruys A."/>
            <person name="Hutchinson M.I."/>
            <person name="Powell A.J."/>
            <person name="Barry K."/>
            <person name="Miller A.N."/>
            <person name="Grigoriev I.V."/>
            <person name="Debuchy R."/>
            <person name="Gladieux P."/>
            <person name="Thoren M.H."/>
            <person name="Johannesson H."/>
        </authorList>
    </citation>
    <scope>NUCLEOTIDE SEQUENCE</scope>
    <source>
        <strain evidence="1">CBS 232.78</strain>
    </source>
</reference>
<name>A0AAE0P550_9PEZI</name>
<dbReference type="EMBL" id="JAULSW010000001">
    <property type="protein sequence ID" value="KAK3393470.1"/>
    <property type="molecule type" value="Genomic_DNA"/>
</dbReference>
<keyword evidence="2" id="KW-1185">Reference proteome</keyword>
<protein>
    <submittedName>
        <fullName evidence="1">Uncharacterized protein</fullName>
    </submittedName>
</protein>
<dbReference type="AlphaFoldDB" id="A0AAE0P550"/>
<proteinExistence type="predicted"/>
<evidence type="ECO:0000313" key="2">
    <source>
        <dbReference type="Proteomes" id="UP001285441"/>
    </source>
</evidence>
<sequence>MTGITLVLAAGPAQPKVRWLNWIPSPPRHATAAKDMETLVKISEVQMTRMTPARGGCQLLQKSSLANTSNRSPQLDIPAQRYGLSGLFRFRRSPRLLGNLQTPTVHIPLLVRGLEWCPALVRRATSVCIRKRIPRRRPVLCRLFFLIWSDDIDMDPLPIR</sequence>
<reference evidence="1" key="1">
    <citation type="journal article" date="2023" name="Mol. Phylogenet. Evol.">
        <title>Genome-scale phylogeny and comparative genomics of the fungal order Sordariales.</title>
        <authorList>
            <person name="Hensen N."/>
            <person name="Bonometti L."/>
            <person name="Westerberg I."/>
            <person name="Brannstrom I.O."/>
            <person name="Guillou S."/>
            <person name="Cros-Aarteil S."/>
            <person name="Calhoun S."/>
            <person name="Haridas S."/>
            <person name="Kuo A."/>
            <person name="Mondo S."/>
            <person name="Pangilinan J."/>
            <person name="Riley R."/>
            <person name="LaButti K."/>
            <person name="Andreopoulos B."/>
            <person name="Lipzen A."/>
            <person name="Chen C."/>
            <person name="Yan M."/>
            <person name="Daum C."/>
            <person name="Ng V."/>
            <person name="Clum A."/>
            <person name="Steindorff A."/>
            <person name="Ohm R.A."/>
            <person name="Martin F."/>
            <person name="Silar P."/>
            <person name="Natvig D.O."/>
            <person name="Lalanne C."/>
            <person name="Gautier V."/>
            <person name="Ament-Velasquez S.L."/>
            <person name="Kruys A."/>
            <person name="Hutchinson M.I."/>
            <person name="Powell A.J."/>
            <person name="Barry K."/>
            <person name="Miller A.N."/>
            <person name="Grigoriev I.V."/>
            <person name="Debuchy R."/>
            <person name="Gladieux P."/>
            <person name="Hiltunen Thoren M."/>
            <person name="Johannesson H."/>
        </authorList>
    </citation>
    <scope>NUCLEOTIDE SEQUENCE</scope>
    <source>
        <strain evidence="1">CBS 232.78</strain>
    </source>
</reference>
<gene>
    <name evidence="1" type="ORF">B0H63DRAFT_458293</name>
</gene>
<evidence type="ECO:0000313" key="1">
    <source>
        <dbReference type="EMBL" id="KAK3393470.1"/>
    </source>
</evidence>
<accession>A0AAE0P550</accession>